<protein>
    <submittedName>
        <fullName evidence="2">Uncharacterized protein</fullName>
    </submittedName>
</protein>
<name>A0A0R2G1C7_9LACO</name>
<dbReference type="RefSeq" id="WP_057769693.1">
    <property type="nucleotide sequence ID" value="NZ_JQAT01000001.1"/>
</dbReference>
<organism evidence="2 3">
    <name type="scientific">Lactobacillus selangorensis</name>
    <dbReference type="NCBI Taxonomy" id="81857"/>
    <lineage>
        <taxon>Bacteria</taxon>
        <taxon>Bacillati</taxon>
        <taxon>Bacillota</taxon>
        <taxon>Bacilli</taxon>
        <taxon>Lactobacillales</taxon>
        <taxon>Lactobacillaceae</taxon>
        <taxon>Lactobacillus</taxon>
    </lineage>
</organism>
<reference evidence="3 4" key="1">
    <citation type="journal article" date="2015" name="Genome Announc.">
        <title>Expanding the biotechnology potential of lactobacilli through comparative genomics of 213 strains and associated genera.</title>
        <authorList>
            <person name="Sun Z."/>
            <person name="Harris H.M."/>
            <person name="McCann A."/>
            <person name="Guo C."/>
            <person name="Argimon S."/>
            <person name="Zhang W."/>
            <person name="Yang X."/>
            <person name="Jeffery I.B."/>
            <person name="Cooney J.C."/>
            <person name="Kagawa T.F."/>
            <person name="Liu W."/>
            <person name="Song Y."/>
            <person name="Salvetti E."/>
            <person name="Wrobel A."/>
            <person name="Rasinkangas P."/>
            <person name="Parkhill J."/>
            <person name="Rea M.C."/>
            <person name="O'Sullivan O."/>
            <person name="Ritari J."/>
            <person name="Douillard F.P."/>
            <person name="Paul Ross R."/>
            <person name="Yang R."/>
            <person name="Briner A.E."/>
            <person name="Felis G.E."/>
            <person name="de Vos W.M."/>
            <person name="Barrangou R."/>
            <person name="Klaenhammer T.R."/>
            <person name="Caufield P.W."/>
            <person name="Cui Y."/>
            <person name="Zhang H."/>
            <person name="O'Toole P.W."/>
        </authorList>
    </citation>
    <scope>NUCLEOTIDE SEQUENCE [LARGE SCALE GENOMIC DNA]</scope>
    <source>
        <strain evidence="1 4">ATCC BAA-66</strain>
        <strain evidence="2 3">DSM 13344</strain>
    </source>
</reference>
<evidence type="ECO:0000313" key="4">
    <source>
        <dbReference type="Proteomes" id="UP000051751"/>
    </source>
</evidence>
<dbReference type="Proteomes" id="UP000051751">
    <property type="component" value="Unassembled WGS sequence"/>
</dbReference>
<keyword evidence="3" id="KW-1185">Reference proteome</keyword>
<dbReference type="OrthoDB" id="2242992at2"/>
<proteinExistence type="predicted"/>
<evidence type="ECO:0000313" key="3">
    <source>
        <dbReference type="Proteomes" id="UP000051645"/>
    </source>
</evidence>
<gene>
    <name evidence="1" type="ORF">IV38_GL000107</name>
    <name evidence="2" type="ORF">IV40_GL001411</name>
</gene>
<dbReference type="Proteomes" id="UP000051645">
    <property type="component" value="Unassembled WGS sequence"/>
</dbReference>
<dbReference type="EMBL" id="JQAZ01000004">
    <property type="protein sequence ID" value="KRN31415.1"/>
    <property type="molecule type" value="Genomic_DNA"/>
</dbReference>
<accession>A0A0R2G1C7</accession>
<dbReference type="AlphaFoldDB" id="A0A0R2G1C7"/>
<sequence>MTGIDSMIKKSLELNEKYKEHFKKEIPDSVVWWDPFNISSYPNEFKSGLEAMERDVNKAIATDVPFEDVQPKDDLHSIY</sequence>
<dbReference type="PATRIC" id="fig|81857.3.peg.110"/>
<dbReference type="STRING" id="81857.IV38_GL000107"/>
<evidence type="ECO:0000313" key="1">
    <source>
        <dbReference type="EMBL" id="KRN29227.1"/>
    </source>
</evidence>
<comment type="caution">
    <text evidence="2">The sequence shown here is derived from an EMBL/GenBank/DDBJ whole genome shotgun (WGS) entry which is preliminary data.</text>
</comment>
<dbReference type="EMBL" id="JQAT01000001">
    <property type="protein sequence ID" value="KRN29227.1"/>
    <property type="molecule type" value="Genomic_DNA"/>
</dbReference>
<evidence type="ECO:0000313" key="2">
    <source>
        <dbReference type="EMBL" id="KRN31415.1"/>
    </source>
</evidence>